<comment type="similarity">
    <text evidence="2 7">Belongs to the DedA family.</text>
</comment>
<dbReference type="InterPro" id="IPR032818">
    <property type="entry name" value="DedA-like"/>
</dbReference>
<evidence type="ECO:0000313" key="9">
    <source>
        <dbReference type="EMBL" id="RAS57086.1"/>
    </source>
</evidence>
<dbReference type="Pfam" id="PF09335">
    <property type="entry name" value="VTT_dom"/>
    <property type="match status" value="1"/>
</dbReference>
<gene>
    <name evidence="9" type="ORF">DET48_13821</name>
</gene>
<dbReference type="InterPro" id="IPR032816">
    <property type="entry name" value="VTT_dom"/>
</dbReference>
<protein>
    <submittedName>
        <fullName evidence="9">SNARE associated Golgi protein</fullName>
    </submittedName>
</protein>
<evidence type="ECO:0000256" key="5">
    <source>
        <dbReference type="ARBA" id="ARBA00022989"/>
    </source>
</evidence>
<evidence type="ECO:0000256" key="1">
    <source>
        <dbReference type="ARBA" id="ARBA00004651"/>
    </source>
</evidence>
<keyword evidence="4 7" id="KW-0812">Transmembrane</keyword>
<evidence type="ECO:0000256" key="6">
    <source>
        <dbReference type="ARBA" id="ARBA00023136"/>
    </source>
</evidence>
<evidence type="ECO:0000256" key="7">
    <source>
        <dbReference type="RuleBase" id="RU367016"/>
    </source>
</evidence>
<keyword evidence="3 7" id="KW-1003">Cell membrane</keyword>
<accession>A0A329E0P1</accession>
<dbReference type="AlphaFoldDB" id="A0A329E0P1"/>
<dbReference type="RefSeq" id="WP_181461029.1">
    <property type="nucleotide sequence ID" value="NZ_QLTR01000038.1"/>
</dbReference>
<dbReference type="EMBL" id="QLTR01000038">
    <property type="protein sequence ID" value="RAS57086.1"/>
    <property type="molecule type" value="Genomic_DNA"/>
</dbReference>
<dbReference type="GO" id="GO:0005886">
    <property type="term" value="C:plasma membrane"/>
    <property type="evidence" value="ECO:0007669"/>
    <property type="project" value="UniProtKB-SubCell"/>
</dbReference>
<dbReference type="PANTHER" id="PTHR30353:SF15">
    <property type="entry name" value="INNER MEMBRANE PROTEIN YABI"/>
    <property type="match status" value="1"/>
</dbReference>
<organism evidence="9 10">
    <name type="scientific">Vibrio diazotrophicus</name>
    <dbReference type="NCBI Taxonomy" id="685"/>
    <lineage>
        <taxon>Bacteria</taxon>
        <taxon>Pseudomonadati</taxon>
        <taxon>Pseudomonadota</taxon>
        <taxon>Gammaproteobacteria</taxon>
        <taxon>Vibrionales</taxon>
        <taxon>Vibrionaceae</taxon>
        <taxon>Vibrio</taxon>
    </lineage>
</organism>
<evidence type="ECO:0000256" key="3">
    <source>
        <dbReference type="ARBA" id="ARBA00022475"/>
    </source>
</evidence>
<evidence type="ECO:0000256" key="4">
    <source>
        <dbReference type="ARBA" id="ARBA00022692"/>
    </source>
</evidence>
<proteinExistence type="inferred from homology"/>
<sequence length="172" mass="19379">MILALSLFLGAFFDSLIGIGVFVPGEPVYMAAGYQLYQGQSVALMLALMGGWLGDQASFFIGVKYGRRGERFMLKWRPQLRRKVARCRYLLKHKGTIVMVSARLLGPVAWFMPFIAGTMAVKWSRFTLLSGIGLIVGAGQFVFWGYLLRSGFSYDDGVQFLARLTHWFDIMQ</sequence>
<comment type="caution">
    <text evidence="7">Lacks conserved residue(s) required for the propagation of feature annotation.</text>
</comment>
<feature type="transmembrane region" description="Helical" evidence="7">
    <location>
        <begin position="128"/>
        <end position="148"/>
    </location>
</feature>
<comment type="subcellular location">
    <subcellularLocation>
        <location evidence="1 7">Cell membrane</location>
        <topology evidence="1 7">Multi-pass membrane protein</topology>
    </subcellularLocation>
</comment>
<reference evidence="9 10" key="1">
    <citation type="submission" date="2018-06" db="EMBL/GenBank/DDBJ databases">
        <title>Freshwater and sediment microbial communities from various areas in North America, analyzing microbe dynamics in response to fracking.</title>
        <authorList>
            <person name="Lamendella R."/>
        </authorList>
    </citation>
    <scope>NUCLEOTIDE SEQUENCE [LARGE SCALE GENOMIC DNA]</scope>
    <source>
        <strain evidence="9 10">99A</strain>
    </source>
</reference>
<evidence type="ECO:0000256" key="2">
    <source>
        <dbReference type="ARBA" id="ARBA00010792"/>
    </source>
</evidence>
<dbReference type="Proteomes" id="UP000248729">
    <property type="component" value="Unassembled WGS sequence"/>
</dbReference>
<evidence type="ECO:0000313" key="10">
    <source>
        <dbReference type="Proteomes" id="UP000248729"/>
    </source>
</evidence>
<evidence type="ECO:0000259" key="8">
    <source>
        <dbReference type="Pfam" id="PF09335"/>
    </source>
</evidence>
<comment type="caution">
    <text evidence="9">The sequence shown here is derived from an EMBL/GenBank/DDBJ whole genome shotgun (WGS) entry which is preliminary data.</text>
</comment>
<feature type="transmembrane region" description="Helical" evidence="7">
    <location>
        <begin position="42"/>
        <end position="63"/>
    </location>
</feature>
<feature type="transmembrane region" description="Helical" evidence="7">
    <location>
        <begin position="96"/>
        <end position="116"/>
    </location>
</feature>
<keyword evidence="6 7" id="KW-0472">Membrane</keyword>
<dbReference type="PANTHER" id="PTHR30353">
    <property type="entry name" value="INNER MEMBRANE PROTEIN DEDA-RELATED"/>
    <property type="match status" value="1"/>
</dbReference>
<name>A0A329E0P1_VIBDI</name>
<keyword evidence="5 7" id="KW-1133">Transmembrane helix</keyword>
<feature type="domain" description="VTT" evidence="8">
    <location>
        <begin position="23"/>
        <end position="146"/>
    </location>
</feature>